<dbReference type="Gene3D" id="3.50.50.60">
    <property type="entry name" value="FAD/NAD(P)-binding domain"/>
    <property type="match status" value="1"/>
</dbReference>
<name>A0A5E4R2F7_9NEOP</name>
<sequence length="62" mass="6671">MGPDPENSVVDNYLRVHGICNLRVIDASVMPDSPSGNTNGPTIMIGEMGSDMIKSRYKFGNA</sequence>
<evidence type="ECO:0000313" key="3">
    <source>
        <dbReference type="EMBL" id="VVD04515.1"/>
    </source>
</evidence>
<dbReference type="PANTHER" id="PTHR11552:SF158">
    <property type="entry name" value="GH23626P-RELATED"/>
    <property type="match status" value="1"/>
</dbReference>
<dbReference type="GO" id="GO:0016614">
    <property type="term" value="F:oxidoreductase activity, acting on CH-OH group of donors"/>
    <property type="evidence" value="ECO:0007669"/>
    <property type="project" value="InterPro"/>
</dbReference>
<dbReference type="InterPro" id="IPR012132">
    <property type="entry name" value="GMC_OxRdtase"/>
</dbReference>
<evidence type="ECO:0000259" key="2">
    <source>
        <dbReference type="Pfam" id="PF05199"/>
    </source>
</evidence>
<dbReference type="GO" id="GO:0050660">
    <property type="term" value="F:flavin adenine dinucleotide binding"/>
    <property type="evidence" value="ECO:0007669"/>
    <property type="project" value="InterPro"/>
</dbReference>
<dbReference type="AlphaFoldDB" id="A0A5E4R2F7"/>
<reference evidence="3 4" key="1">
    <citation type="submission" date="2017-07" db="EMBL/GenBank/DDBJ databases">
        <authorList>
            <person name="Talla V."/>
            <person name="Backstrom N."/>
        </authorList>
    </citation>
    <scope>NUCLEOTIDE SEQUENCE [LARGE SCALE GENOMIC DNA]</scope>
</reference>
<accession>A0A5E4R2F7</accession>
<feature type="domain" description="Glucose-methanol-choline oxidoreductase C-terminal" evidence="2">
    <location>
        <begin position="1"/>
        <end position="46"/>
    </location>
</feature>
<dbReference type="EMBL" id="FZQP02006870">
    <property type="protein sequence ID" value="VVD04515.1"/>
    <property type="molecule type" value="Genomic_DNA"/>
</dbReference>
<protein>
    <recommendedName>
        <fullName evidence="2">Glucose-methanol-choline oxidoreductase C-terminal domain-containing protein</fullName>
    </recommendedName>
</protein>
<organism evidence="3 4">
    <name type="scientific">Leptidea sinapis</name>
    <dbReference type="NCBI Taxonomy" id="189913"/>
    <lineage>
        <taxon>Eukaryota</taxon>
        <taxon>Metazoa</taxon>
        <taxon>Ecdysozoa</taxon>
        <taxon>Arthropoda</taxon>
        <taxon>Hexapoda</taxon>
        <taxon>Insecta</taxon>
        <taxon>Pterygota</taxon>
        <taxon>Neoptera</taxon>
        <taxon>Endopterygota</taxon>
        <taxon>Lepidoptera</taxon>
        <taxon>Glossata</taxon>
        <taxon>Ditrysia</taxon>
        <taxon>Papilionoidea</taxon>
        <taxon>Pieridae</taxon>
        <taxon>Dismorphiinae</taxon>
        <taxon>Leptidea</taxon>
    </lineage>
</organism>
<gene>
    <name evidence="3" type="ORF">LSINAPIS_LOCUS14253</name>
</gene>
<keyword evidence="4" id="KW-1185">Reference proteome</keyword>
<comment type="similarity">
    <text evidence="1">Belongs to the GMC oxidoreductase family.</text>
</comment>
<dbReference type="SUPFAM" id="SSF51905">
    <property type="entry name" value="FAD/NAD(P)-binding domain"/>
    <property type="match status" value="1"/>
</dbReference>
<dbReference type="InterPro" id="IPR007867">
    <property type="entry name" value="GMC_OxRtase_C"/>
</dbReference>
<dbReference type="Proteomes" id="UP000324832">
    <property type="component" value="Unassembled WGS sequence"/>
</dbReference>
<evidence type="ECO:0000256" key="1">
    <source>
        <dbReference type="ARBA" id="ARBA00010790"/>
    </source>
</evidence>
<proteinExistence type="inferred from homology"/>
<dbReference type="PANTHER" id="PTHR11552">
    <property type="entry name" value="GLUCOSE-METHANOL-CHOLINE GMC OXIDOREDUCTASE"/>
    <property type="match status" value="1"/>
</dbReference>
<dbReference type="Pfam" id="PF05199">
    <property type="entry name" value="GMC_oxred_C"/>
    <property type="match status" value="1"/>
</dbReference>
<evidence type="ECO:0000313" key="4">
    <source>
        <dbReference type="Proteomes" id="UP000324832"/>
    </source>
</evidence>
<dbReference type="InterPro" id="IPR036188">
    <property type="entry name" value="FAD/NAD-bd_sf"/>
</dbReference>